<dbReference type="PANTHER" id="PTHR36838">
    <property type="entry name" value="AUXIN EFFLUX CARRIER FAMILY PROTEIN"/>
    <property type="match status" value="1"/>
</dbReference>
<evidence type="ECO:0000256" key="3">
    <source>
        <dbReference type="ARBA" id="ARBA00022448"/>
    </source>
</evidence>
<feature type="transmembrane region" description="Helical" evidence="8">
    <location>
        <begin position="131"/>
        <end position="154"/>
    </location>
</feature>
<dbReference type="OrthoDB" id="9786439at2"/>
<dbReference type="InterPro" id="IPR004776">
    <property type="entry name" value="Mem_transp_PIN-like"/>
</dbReference>
<dbReference type="EMBL" id="PRLP01000017">
    <property type="protein sequence ID" value="PPC78186.1"/>
    <property type="molecule type" value="Genomic_DNA"/>
</dbReference>
<evidence type="ECO:0000256" key="2">
    <source>
        <dbReference type="ARBA" id="ARBA00010145"/>
    </source>
</evidence>
<feature type="transmembrane region" description="Helical" evidence="8">
    <location>
        <begin position="72"/>
        <end position="90"/>
    </location>
</feature>
<comment type="caution">
    <text evidence="9">The sequence shown here is derived from an EMBL/GenBank/DDBJ whole genome shotgun (WGS) entry which is preliminary data.</text>
</comment>
<evidence type="ECO:0000256" key="4">
    <source>
        <dbReference type="ARBA" id="ARBA00022475"/>
    </source>
</evidence>
<accession>A0A2S5KV92</accession>
<evidence type="ECO:0000256" key="5">
    <source>
        <dbReference type="ARBA" id="ARBA00022692"/>
    </source>
</evidence>
<keyword evidence="4" id="KW-1003">Cell membrane</keyword>
<dbReference type="PANTHER" id="PTHR36838:SF4">
    <property type="entry name" value="AUXIN EFFLUX CARRIER FAMILY PROTEIN"/>
    <property type="match status" value="1"/>
</dbReference>
<feature type="transmembrane region" description="Helical" evidence="8">
    <location>
        <begin position="12"/>
        <end position="28"/>
    </location>
</feature>
<keyword evidence="3" id="KW-0813">Transport</keyword>
<evidence type="ECO:0000313" key="10">
    <source>
        <dbReference type="Proteomes" id="UP000238196"/>
    </source>
</evidence>
<organism evidence="9 10">
    <name type="scientific">Proteobacteria bacterium 228</name>
    <dbReference type="NCBI Taxonomy" id="2083153"/>
    <lineage>
        <taxon>Bacteria</taxon>
        <taxon>Pseudomonadati</taxon>
        <taxon>Pseudomonadota</taxon>
    </lineage>
</organism>
<keyword evidence="6 8" id="KW-1133">Transmembrane helix</keyword>
<feature type="transmembrane region" description="Helical" evidence="8">
    <location>
        <begin position="174"/>
        <end position="195"/>
    </location>
</feature>
<feature type="transmembrane region" description="Helical" evidence="8">
    <location>
        <begin position="201"/>
        <end position="223"/>
    </location>
</feature>
<keyword evidence="7 8" id="KW-0472">Membrane</keyword>
<keyword evidence="5 8" id="KW-0812">Transmembrane</keyword>
<feature type="transmembrane region" description="Helical" evidence="8">
    <location>
        <begin position="287"/>
        <end position="310"/>
    </location>
</feature>
<dbReference type="AlphaFoldDB" id="A0A2S5KV92"/>
<feature type="transmembrane region" description="Helical" evidence="8">
    <location>
        <begin position="235"/>
        <end position="253"/>
    </location>
</feature>
<dbReference type="GO" id="GO:0005886">
    <property type="term" value="C:plasma membrane"/>
    <property type="evidence" value="ECO:0007669"/>
    <property type="project" value="UniProtKB-SubCell"/>
</dbReference>
<dbReference type="Proteomes" id="UP000238196">
    <property type="component" value="Unassembled WGS sequence"/>
</dbReference>
<evidence type="ECO:0000313" key="9">
    <source>
        <dbReference type="EMBL" id="PPC78186.1"/>
    </source>
</evidence>
<evidence type="ECO:0000256" key="6">
    <source>
        <dbReference type="ARBA" id="ARBA00022989"/>
    </source>
</evidence>
<evidence type="ECO:0000256" key="8">
    <source>
        <dbReference type="SAM" id="Phobius"/>
    </source>
</evidence>
<name>A0A2S5KV92_9PROT</name>
<dbReference type="InterPro" id="IPR038770">
    <property type="entry name" value="Na+/solute_symporter_sf"/>
</dbReference>
<proteinExistence type="inferred from homology"/>
<sequence length="315" mass="33622">MSAQVDVLSEIFTVSMPVFVMVIVGMVLKRVRLIDDAFIGTSSTLTFKALMPALLFFGIMQADLHTALQPKLIGYFYLATLLTFAVSWLWSLKAVPTVQRGVYVQGAFRGNCGIVSLALATSLYGDYGLSIGGVMAGLVIILFNVLSVIVLAIYSTSYQADLRSVLRDMARNPLILSVLAGLVASLVGLKLPAWLLVSVKYFTSMTLPLALICVGGSMSLTSFIDSGRVAFSASLIKVLWSPLLFVALAWAIGFRDKDLGMLLLFLASPTAAASYVMARATGSDAKLAANIIAVSTALSIVTIMGGLFLLQHFAL</sequence>
<gene>
    <name evidence="9" type="ORF">C4K68_05985</name>
</gene>
<comment type="subcellular location">
    <subcellularLocation>
        <location evidence="1">Cell membrane</location>
        <topology evidence="1">Multi-pass membrane protein</topology>
    </subcellularLocation>
</comment>
<feature type="transmembrane region" description="Helical" evidence="8">
    <location>
        <begin position="259"/>
        <end position="278"/>
    </location>
</feature>
<dbReference type="GO" id="GO:0055085">
    <property type="term" value="P:transmembrane transport"/>
    <property type="evidence" value="ECO:0007669"/>
    <property type="project" value="InterPro"/>
</dbReference>
<evidence type="ECO:0000256" key="1">
    <source>
        <dbReference type="ARBA" id="ARBA00004651"/>
    </source>
</evidence>
<feature type="transmembrane region" description="Helical" evidence="8">
    <location>
        <begin position="37"/>
        <end position="60"/>
    </location>
</feature>
<dbReference type="Gene3D" id="1.20.1530.20">
    <property type="match status" value="1"/>
</dbReference>
<protein>
    <submittedName>
        <fullName evidence="9">AEC family transporter</fullName>
    </submittedName>
</protein>
<reference evidence="9 10" key="1">
    <citation type="submission" date="2018-02" db="EMBL/GenBank/DDBJ databases">
        <title>novel marine gammaproteobacteria from coastal saline agro ecosystem.</title>
        <authorList>
            <person name="Krishnan R."/>
            <person name="Ramesh Kumar N."/>
        </authorList>
    </citation>
    <scope>NUCLEOTIDE SEQUENCE [LARGE SCALE GENOMIC DNA]</scope>
    <source>
        <strain evidence="9 10">228</strain>
    </source>
</reference>
<evidence type="ECO:0000256" key="7">
    <source>
        <dbReference type="ARBA" id="ARBA00023136"/>
    </source>
</evidence>
<comment type="similarity">
    <text evidence="2">Belongs to the auxin efflux carrier (TC 2.A.69) family.</text>
</comment>
<dbReference type="Pfam" id="PF03547">
    <property type="entry name" value="Mem_trans"/>
    <property type="match status" value="2"/>
</dbReference>